<dbReference type="Gene3D" id="3.40.190.150">
    <property type="entry name" value="Bordetella uptake gene, domain 1"/>
    <property type="match status" value="1"/>
</dbReference>
<proteinExistence type="inferred from homology"/>
<name>A0A940S7D9_9PROT</name>
<dbReference type="SUPFAM" id="SSF53850">
    <property type="entry name" value="Periplasmic binding protein-like II"/>
    <property type="match status" value="1"/>
</dbReference>
<feature type="chain" id="PRO_5037613112" evidence="2">
    <location>
        <begin position="27"/>
        <end position="325"/>
    </location>
</feature>
<dbReference type="AlphaFoldDB" id="A0A940S7D9"/>
<feature type="signal peptide" evidence="2">
    <location>
        <begin position="1"/>
        <end position="26"/>
    </location>
</feature>
<dbReference type="EMBL" id="JAGIZA010000045">
    <property type="protein sequence ID" value="MBP0496526.1"/>
    <property type="molecule type" value="Genomic_DNA"/>
</dbReference>
<dbReference type="Gene3D" id="3.40.190.10">
    <property type="entry name" value="Periplasmic binding protein-like II"/>
    <property type="match status" value="1"/>
</dbReference>
<comment type="similarity">
    <text evidence="1">Belongs to the UPF0065 (bug) family.</text>
</comment>
<organism evidence="3 4">
    <name type="scientific">Roseomonas indoligenes</name>
    <dbReference type="NCBI Taxonomy" id="2820811"/>
    <lineage>
        <taxon>Bacteria</taxon>
        <taxon>Pseudomonadati</taxon>
        <taxon>Pseudomonadota</taxon>
        <taxon>Alphaproteobacteria</taxon>
        <taxon>Acetobacterales</taxon>
        <taxon>Roseomonadaceae</taxon>
        <taxon>Roseomonas</taxon>
    </lineage>
</organism>
<dbReference type="InterPro" id="IPR042100">
    <property type="entry name" value="Bug_dom1"/>
</dbReference>
<keyword evidence="4" id="KW-1185">Reference proteome</keyword>
<gene>
    <name evidence="3" type="ORF">J5Y10_27355</name>
</gene>
<evidence type="ECO:0000313" key="4">
    <source>
        <dbReference type="Proteomes" id="UP000677537"/>
    </source>
</evidence>
<dbReference type="RefSeq" id="WP_209377313.1">
    <property type="nucleotide sequence ID" value="NZ_JAGIZA010000045.1"/>
</dbReference>
<evidence type="ECO:0000256" key="1">
    <source>
        <dbReference type="ARBA" id="ARBA00006987"/>
    </source>
</evidence>
<comment type="caution">
    <text evidence="3">The sequence shown here is derived from an EMBL/GenBank/DDBJ whole genome shotgun (WGS) entry which is preliminary data.</text>
</comment>
<evidence type="ECO:0000313" key="3">
    <source>
        <dbReference type="EMBL" id="MBP0496526.1"/>
    </source>
</evidence>
<dbReference type="InterPro" id="IPR006311">
    <property type="entry name" value="TAT_signal"/>
</dbReference>
<reference evidence="3" key="1">
    <citation type="submission" date="2021-03" db="EMBL/GenBank/DDBJ databases">
        <authorList>
            <person name="So Y."/>
        </authorList>
    </citation>
    <scope>NUCLEOTIDE SEQUENCE</scope>
    <source>
        <strain evidence="3">SG15</strain>
    </source>
</reference>
<dbReference type="PANTHER" id="PTHR42928:SF5">
    <property type="entry name" value="BLR1237 PROTEIN"/>
    <property type="match status" value="1"/>
</dbReference>
<dbReference type="Proteomes" id="UP000677537">
    <property type="component" value="Unassembled WGS sequence"/>
</dbReference>
<dbReference type="InterPro" id="IPR005064">
    <property type="entry name" value="BUG"/>
</dbReference>
<dbReference type="PIRSF" id="PIRSF017082">
    <property type="entry name" value="YflP"/>
    <property type="match status" value="1"/>
</dbReference>
<dbReference type="PROSITE" id="PS51318">
    <property type="entry name" value="TAT"/>
    <property type="match status" value="1"/>
</dbReference>
<dbReference type="PANTHER" id="PTHR42928">
    <property type="entry name" value="TRICARBOXYLATE-BINDING PROTEIN"/>
    <property type="match status" value="1"/>
</dbReference>
<dbReference type="CDD" id="cd07012">
    <property type="entry name" value="PBP2_Bug_TTT"/>
    <property type="match status" value="1"/>
</dbReference>
<protein>
    <submittedName>
        <fullName evidence="3">Tripartite tricarboxylate transporter substrate binding protein</fullName>
    </submittedName>
</protein>
<accession>A0A940S7D9</accession>
<keyword evidence="2" id="KW-0732">Signal</keyword>
<dbReference type="Pfam" id="PF03401">
    <property type="entry name" value="TctC"/>
    <property type="match status" value="1"/>
</dbReference>
<sequence>MTFYRRGLLTLSAAAAGATIPSIARAQSFPNRTVTIVVPFAPGGNTDLVGRIVATSLGKALGQTVVVDNRPGAGGAVGAGQVARSAPDGHTLLLAGGGVIVTVPEMASTPYTRADFAPLSLVNRSSMVLLARSNDARLRNFADLAAYSRSGEGKLNAGHSGPGTPNHLALLQLENLLGTKFTVVSYRGSGPALSDLLGGQIDVHFDQVTSSLQHIRSGALKALAVLGPTTDPALPEVKTVSQLGFGEIDGTTYIGLLVSSRTPPDLRDRLAGAIREAVADPQMVKSARDLGSEAYSCTPEEFGRILEAEYAISSRAARDGRLKAD</sequence>
<evidence type="ECO:0000256" key="2">
    <source>
        <dbReference type="SAM" id="SignalP"/>
    </source>
</evidence>